<feature type="domain" description="Putative auto-transporter adhesin head GIN" evidence="1">
    <location>
        <begin position="52"/>
        <end position="190"/>
    </location>
</feature>
<evidence type="ECO:0000313" key="3">
    <source>
        <dbReference type="Proteomes" id="UP001501758"/>
    </source>
</evidence>
<dbReference type="Gene3D" id="2.160.20.120">
    <property type="match status" value="1"/>
</dbReference>
<name>A0ABP3UAT5_9FLAO</name>
<dbReference type="InterPro" id="IPR021255">
    <property type="entry name" value="DUF2807"/>
</dbReference>
<evidence type="ECO:0000259" key="1">
    <source>
        <dbReference type="Pfam" id="PF10988"/>
    </source>
</evidence>
<dbReference type="Pfam" id="PF10988">
    <property type="entry name" value="DUF2807"/>
    <property type="match status" value="1"/>
</dbReference>
<sequence length="298" mass="33652">MKKLKFKNKNFHTMRTWMLIALFIISLGNIHAQKEKIKGNKIVVTEQKPVDAFHTIQLYDNFEVTIQEDSDNLISIEADSNLQEVINISVEDSVLTIKSDKRIKRSKALNIKIGYAQDLKKIISYNKVHLKSTALIKTPIIRIESNDDTEVFLSIEADQTTSVSNGKSNVELHVKTNEAFYQVNEDAELKGIVETDSLKVDLYQKGYTKLEGKTTSMLLRADGNADFYGEKLTSEKTSLIAEGSSDCYVVTNQEITIEAKDESEIYLLGEPAIKITQFANEATLYKKKIDYSPGLLKL</sequence>
<dbReference type="EMBL" id="BAAAGE010000004">
    <property type="protein sequence ID" value="GAA0728919.1"/>
    <property type="molecule type" value="Genomic_DNA"/>
</dbReference>
<organism evidence="2 3">
    <name type="scientific">Aquimarina litoralis</name>
    <dbReference type="NCBI Taxonomy" id="584605"/>
    <lineage>
        <taxon>Bacteria</taxon>
        <taxon>Pseudomonadati</taxon>
        <taxon>Bacteroidota</taxon>
        <taxon>Flavobacteriia</taxon>
        <taxon>Flavobacteriales</taxon>
        <taxon>Flavobacteriaceae</taxon>
        <taxon>Aquimarina</taxon>
    </lineage>
</organism>
<gene>
    <name evidence="2" type="ORF">GCM10009430_38510</name>
</gene>
<comment type="caution">
    <text evidence="2">The sequence shown here is derived from an EMBL/GenBank/DDBJ whole genome shotgun (WGS) entry which is preliminary data.</text>
</comment>
<accession>A0ABP3UAT5</accession>
<dbReference type="Proteomes" id="UP001501758">
    <property type="component" value="Unassembled WGS sequence"/>
</dbReference>
<keyword evidence="3" id="KW-1185">Reference proteome</keyword>
<proteinExistence type="predicted"/>
<evidence type="ECO:0000313" key="2">
    <source>
        <dbReference type="EMBL" id="GAA0728919.1"/>
    </source>
</evidence>
<protein>
    <recommendedName>
        <fullName evidence="1">Putative auto-transporter adhesin head GIN domain-containing protein</fullName>
    </recommendedName>
</protein>
<reference evidence="3" key="1">
    <citation type="journal article" date="2019" name="Int. J. Syst. Evol. Microbiol.">
        <title>The Global Catalogue of Microorganisms (GCM) 10K type strain sequencing project: providing services to taxonomists for standard genome sequencing and annotation.</title>
        <authorList>
            <consortium name="The Broad Institute Genomics Platform"/>
            <consortium name="The Broad Institute Genome Sequencing Center for Infectious Disease"/>
            <person name="Wu L."/>
            <person name="Ma J."/>
        </authorList>
    </citation>
    <scope>NUCLEOTIDE SEQUENCE [LARGE SCALE GENOMIC DNA]</scope>
    <source>
        <strain evidence="3">JCM 15974</strain>
    </source>
</reference>